<dbReference type="SMART" id="SM00320">
    <property type="entry name" value="WD40"/>
    <property type="match status" value="6"/>
</dbReference>
<evidence type="ECO:0000256" key="6">
    <source>
        <dbReference type="ARBA" id="ARBA00023242"/>
    </source>
</evidence>
<evidence type="ECO:0000256" key="7">
    <source>
        <dbReference type="PROSITE-ProRule" id="PRU00221"/>
    </source>
</evidence>
<reference evidence="10" key="1">
    <citation type="journal article" date="2013" name="Nat. Biotechnol.">
        <title>Draft genome sequence of chickpea (Cicer arietinum) provides a resource for trait improvement.</title>
        <authorList>
            <person name="Varshney R.K."/>
            <person name="Song C."/>
            <person name="Saxena R.K."/>
            <person name="Azam S."/>
            <person name="Yu S."/>
            <person name="Sharpe A.G."/>
            <person name="Cannon S."/>
            <person name="Baek J."/>
            <person name="Rosen B.D."/>
            <person name="Tar'an B."/>
            <person name="Millan T."/>
            <person name="Zhang X."/>
            <person name="Ramsay L.D."/>
            <person name="Iwata A."/>
            <person name="Wang Y."/>
            <person name="Nelson W."/>
            <person name="Farmer A.D."/>
            <person name="Gaur P.M."/>
            <person name="Soderlund C."/>
            <person name="Penmetsa R.V."/>
            <person name="Xu C."/>
            <person name="Bharti A.K."/>
            <person name="He W."/>
            <person name="Winter P."/>
            <person name="Zhao S."/>
            <person name="Hane J.K."/>
            <person name="Carrasquilla-Garcia N."/>
            <person name="Condie J.A."/>
            <person name="Upadhyaya H.D."/>
            <person name="Luo M.C."/>
            <person name="Thudi M."/>
            <person name="Gowda C.L."/>
            <person name="Singh N.P."/>
            <person name="Lichtenzveig J."/>
            <person name="Gali K.K."/>
            <person name="Rubio J."/>
            <person name="Nadarajan N."/>
            <person name="Dolezel J."/>
            <person name="Bansal K.C."/>
            <person name="Xu X."/>
            <person name="Edwards D."/>
            <person name="Zhang G."/>
            <person name="Kahl G."/>
            <person name="Gil J."/>
            <person name="Singh K.B."/>
            <person name="Datta S.K."/>
            <person name="Jackson S.A."/>
            <person name="Wang J."/>
            <person name="Cook D.R."/>
        </authorList>
    </citation>
    <scope>NUCLEOTIDE SEQUENCE [LARGE SCALE GENOMIC DNA]</scope>
    <source>
        <strain evidence="10">cv. CDC Frontier</strain>
    </source>
</reference>
<dbReference type="eggNOG" id="KOG0264">
    <property type="taxonomic scope" value="Eukaryota"/>
</dbReference>
<evidence type="ECO:0000256" key="4">
    <source>
        <dbReference type="ARBA" id="ARBA00022737"/>
    </source>
</evidence>
<dbReference type="STRING" id="3827.A0A1S2XX38"/>
<evidence type="ECO:0000313" key="11">
    <source>
        <dbReference type="RefSeq" id="XP_004495289.1"/>
    </source>
</evidence>
<dbReference type="InterPro" id="IPR001680">
    <property type="entry name" value="WD40_rpt"/>
</dbReference>
<feature type="repeat" description="WD" evidence="7">
    <location>
        <begin position="411"/>
        <end position="448"/>
    </location>
</feature>
<dbReference type="RefSeq" id="XP_004495289.1">
    <property type="nucleotide sequence ID" value="XM_004495232.2"/>
</dbReference>
<gene>
    <name evidence="11" type="primary">LOC101505428</name>
</gene>
<evidence type="ECO:0000259" key="9">
    <source>
        <dbReference type="Pfam" id="PF12265"/>
    </source>
</evidence>
<evidence type="ECO:0000256" key="5">
    <source>
        <dbReference type="ARBA" id="ARBA00022853"/>
    </source>
</evidence>
<keyword evidence="6" id="KW-0539">Nucleus</keyword>
<proteinExistence type="inferred from homology"/>
<dbReference type="KEGG" id="cam:101505428"/>
<accession>A0A1S2XX38</accession>
<evidence type="ECO:0000256" key="8">
    <source>
        <dbReference type="SAM" id="MobiDB-lite"/>
    </source>
</evidence>
<feature type="compositionally biased region" description="Polar residues" evidence="8">
    <location>
        <begin position="7"/>
        <end position="30"/>
    </location>
</feature>
<evidence type="ECO:0000313" key="10">
    <source>
        <dbReference type="Proteomes" id="UP000087171"/>
    </source>
</evidence>
<dbReference type="Gene3D" id="2.130.10.10">
    <property type="entry name" value="YVTN repeat-like/Quinoprotein amine dehydrogenase"/>
    <property type="match status" value="1"/>
</dbReference>
<dbReference type="InterPro" id="IPR020472">
    <property type="entry name" value="WD40_PAC1"/>
</dbReference>
<feature type="region of interest" description="Disordered" evidence="8">
    <location>
        <begin position="1"/>
        <end position="45"/>
    </location>
</feature>
<dbReference type="GO" id="GO:0005634">
    <property type="term" value="C:nucleus"/>
    <property type="evidence" value="ECO:0007669"/>
    <property type="project" value="UniProtKB-SubCell"/>
</dbReference>
<sequence length="458" mass="52269">MSDDSSEILSGVTSVCDGNSFSNSFPNTYTSDSSSDSESDDEVQMNVEAQREELNVEERIMLEEYKIWKNNCPHLYDLILTHTLEWPSLTVQWLPDYHQPEGKDYTVQRFILGTRTNENYPNYLMLAEFRLPLPDSEEGEEDWDSTNQQNGVFESSDDKIRIVKMITHKDEVNMARYMPQNPSIIATKTGSEEVFVFDTDKHRSRAYHCNPDLRLFGHDNEGFSLSWNIFKPGQLISGGDDSLICLWDINAPPTNKTLEANRVFKVNNDCVEEVAWHMKNENLFGSVGGNNLHIWDTRSASSNHPAETCIAHPNTVNCLAFNPLNEWTVITGSSDTNVKLWDLRKIGSGCVHTFHCNSGEVFNVEWNKKEEYIFGSGCHGRRVMVWDIDRIGQEQTPMDAEDGPPELLFVHGGHTGLISDISWNPSDEWLLASVADDNIIHIWNMSEGIYKEYDDDYE</sequence>
<evidence type="ECO:0000256" key="1">
    <source>
        <dbReference type="ARBA" id="ARBA00004123"/>
    </source>
</evidence>
<dbReference type="InterPro" id="IPR036322">
    <property type="entry name" value="WD40_repeat_dom_sf"/>
</dbReference>
<feature type="domain" description="Histone-binding protein RBBP4-like N-terminal" evidence="9">
    <location>
        <begin position="63"/>
        <end position="132"/>
    </location>
</feature>
<dbReference type="Proteomes" id="UP000087171">
    <property type="component" value="Chromosome Ca4"/>
</dbReference>
<dbReference type="PaxDb" id="3827-XP_004495289.1"/>
<organism evidence="10 11">
    <name type="scientific">Cicer arietinum</name>
    <name type="common">Chickpea</name>
    <name type="synonym">Garbanzo</name>
    <dbReference type="NCBI Taxonomy" id="3827"/>
    <lineage>
        <taxon>Eukaryota</taxon>
        <taxon>Viridiplantae</taxon>
        <taxon>Streptophyta</taxon>
        <taxon>Embryophyta</taxon>
        <taxon>Tracheophyta</taxon>
        <taxon>Spermatophyta</taxon>
        <taxon>Magnoliopsida</taxon>
        <taxon>eudicotyledons</taxon>
        <taxon>Gunneridae</taxon>
        <taxon>Pentapetalae</taxon>
        <taxon>rosids</taxon>
        <taxon>fabids</taxon>
        <taxon>Fabales</taxon>
        <taxon>Fabaceae</taxon>
        <taxon>Papilionoideae</taxon>
        <taxon>50 kb inversion clade</taxon>
        <taxon>NPAAA clade</taxon>
        <taxon>Hologalegina</taxon>
        <taxon>IRL clade</taxon>
        <taxon>Cicereae</taxon>
        <taxon>Cicer</taxon>
    </lineage>
</organism>
<dbReference type="Pfam" id="PF12265">
    <property type="entry name" value="CAF1C_H4-bd"/>
    <property type="match status" value="1"/>
</dbReference>
<dbReference type="AlphaFoldDB" id="A0A1S2XX38"/>
<protein>
    <submittedName>
        <fullName evidence="11">WD-40 repeat-containing protein MSI1-like</fullName>
    </submittedName>
</protein>
<dbReference type="InterPro" id="IPR022052">
    <property type="entry name" value="Histone-bd_RBBP4-like_N"/>
</dbReference>
<dbReference type="InterPro" id="IPR019775">
    <property type="entry name" value="WD40_repeat_CS"/>
</dbReference>
<keyword evidence="4" id="KW-0677">Repeat</keyword>
<dbReference type="PRINTS" id="PR00320">
    <property type="entry name" value="GPROTEINBRPT"/>
</dbReference>
<reference evidence="11" key="2">
    <citation type="submission" date="2025-08" db="UniProtKB">
        <authorList>
            <consortium name="RefSeq"/>
        </authorList>
    </citation>
    <scope>IDENTIFICATION</scope>
    <source>
        <tissue evidence="11">Etiolated seedlings</tissue>
    </source>
</reference>
<dbReference type="GO" id="GO:0006325">
    <property type="term" value="P:chromatin organization"/>
    <property type="evidence" value="ECO:0007669"/>
    <property type="project" value="UniProtKB-KW"/>
</dbReference>
<name>A0A1S2XX38_CICAR</name>
<dbReference type="Pfam" id="PF00400">
    <property type="entry name" value="WD40"/>
    <property type="match status" value="3"/>
</dbReference>
<feature type="repeat" description="WD" evidence="7">
    <location>
        <begin position="309"/>
        <end position="344"/>
    </location>
</feature>
<keyword evidence="3 7" id="KW-0853">WD repeat</keyword>
<dbReference type="PROSITE" id="PS00678">
    <property type="entry name" value="WD_REPEATS_1"/>
    <property type="match status" value="3"/>
</dbReference>
<keyword evidence="10" id="KW-1185">Reference proteome</keyword>
<keyword evidence="5" id="KW-0156">Chromatin regulator</keyword>
<dbReference type="PROSITE" id="PS50082">
    <property type="entry name" value="WD_REPEATS_2"/>
    <property type="match status" value="3"/>
</dbReference>
<comment type="similarity">
    <text evidence="2">Belongs to the WD repeat RBAP46/RBAP48/MSI1 family.</text>
</comment>
<dbReference type="PANTHER" id="PTHR22850">
    <property type="entry name" value="WD40 REPEAT FAMILY"/>
    <property type="match status" value="1"/>
</dbReference>
<dbReference type="SUPFAM" id="SSF50978">
    <property type="entry name" value="WD40 repeat-like"/>
    <property type="match status" value="1"/>
</dbReference>
<comment type="subcellular location">
    <subcellularLocation>
        <location evidence="1">Nucleus</location>
    </subcellularLocation>
</comment>
<evidence type="ECO:0000256" key="2">
    <source>
        <dbReference type="ARBA" id="ARBA00009341"/>
    </source>
</evidence>
<dbReference type="InterPro" id="IPR015943">
    <property type="entry name" value="WD40/YVTN_repeat-like_dom_sf"/>
</dbReference>
<dbReference type="OrthoDB" id="427795at2759"/>
<dbReference type="PROSITE" id="PS50294">
    <property type="entry name" value="WD_REPEATS_REGION"/>
    <property type="match status" value="2"/>
</dbReference>
<dbReference type="InterPro" id="IPR050459">
    <property type="entry name" value="WD_repeat_RBAP46/RBAP48/MSI1"/>
</dbReference>
<evidence type="ECO:0000256" key="3">
    <source>
        <dbReference type="ARBA" id="ARBA00022574"/>
    </source>
</evidence>
<feature type="repeat" description="WD" evidence="7">
    <location>
        <begin position="215"/>
        <end position="257"/>
    </location>
</feature>
<dbReference type="GeneID" id="101505428"/>